<dbReference type="AlphaFoldDB" id="A0AAW8R8K2"/>
<keyword evidence="2" id="KW-1185">Reference proteome</keyword>
<organism evidence="1 2">
    <name type="scientific">Brumicola blandensis</name>
    <dbReference type="NCBI Taxonomy" id="3075611"/>
    <lineage>
        <taxon>Bacteria</taxon>
        <taxon>Pseudomonadati</taxon>
        <taxon>Pseudomonadota</taxon>
        <taxon>Gammaproteobacteria</taxon>
        <taxon>Alteromonadales</taxon>
        <taxon>Alteromonadaceae</taxon>
        <taxon>Brumicola</taxon>
    </lineage>
</organism>
<gene>
    <name evidence="1" type="ORF">RM544_16895</name>
</gene>
<name>A0AAW8R8K2_9ALTE</name>
<proteinExistence type="predicted"/>
<sequence length="563" mass="60771">MKKLLVVLLLVAVGVGAYQFLGGSKDMERLDYVPADTVLLSAQMKPLNMTAYLASMGMQPGQYDQFGQVFDEMMQDENDPASKFGLAIFNGFFEAVAAPETFVSTTGMKDAQRSLVYFVGVSPVMHFELDSEEQFLSFFSDAQVSSGITYADKTIEGVAYTSYLLDEELGLELLVRAADGWGVMTFHAAEFDDEHLKLSLAVTKPKNPITGSDIYSKMFDEYKMSKDGIGFISTQEIGKMLTTVDGNSIAKDIGVLGDGEIAREFEMLRTPECKADVDMLTAMWPGMFIDTTINQSSGKSLNIDGRVLIPTSSKVAKDGLKALRGFLPNYATDNKSMLSLALGLDVSALSSSVSSMWSAASNMSLSCEPLLALQAEMQQNNPTGAFAMAGVANGFYGVAAAINEFEFDMSGEGATSLDAVVSVSAENIQTLYASLQTFVPFLAQQPLPAEGEVLNMADVVPMLSQFGVEVFAKASDEHLVLYSGEAGTVQAESVLSEGLTQNGMNAVKIDYGKFFEQMLPIMQMSGQPIPPELEGMLDTKMVVSMSTDVDDTGIVFTTTMQMD</sequence>
<comment type="caution">
    <text evidence="1">The sequence shown here is derived from an EMBL/GenBank/DDBJ whole genome shotgun (WGS) entry which is preliminary data.</text>
</comment>
<dbReference type="Proteomes" id="UP001249020">
    <property type="component" value="Unassembled WGS sequence"/>
</dbReference>
<evidence type="ECO:0000313" key="2">
    <source>
        <dbReference type="Proteomes" id="UP001249020"/>
    </source>
</evidence>
<accession>A0AAW8R8K2</accession>
<dbReference type="EMBL" id="JAVRIE010000008">
    <property type="protein sequence ID" value="MDT0584228.1"/>
    <property type="molecule type" value="Genomic_DNA"/>
</dbReference>
<dbReference type="RefSeq" id="WP_311363000.1">
    <property type="nucleotide sequence ID" value="NZ_JAVRIE010000008.1"/>
</dbReference>
<reference evidence="1 2" key="1">
    <citation type="submission" date="2023-09" db="EMBL/GenBank/DDBJ databases">
        <authorList>
            <person name="Rey-Velasco X."/>
        </authorList>
    </citation>
    <scope>NUCLEOTIDE SEQUENCE [LARGE SCALE GENOMIC DNA]</scope>
    <source>
        <strain evidence="1 2">W409</strain>
    </source>
</reference>
<evidence type="ECO:0000313" key="1">
    <source>
        <dbReference type="EMBL" id="MDT0584228.1"/>
    </source>
</evidence>
<evidence type="ECO:0008006" key="3">
    <source>
        <dbReference type="Google" id="ProtNLM"/>
    </source>
</evidence>
<protein>
    <recommendedName>
        <fullName evidence="3">DUF3352 domain-containing protein</fullName>
    </recommendedName>
</protein>